<organism evidence="2">
    <name type="scientific">uncultured Rubrobacteraceae bacterium</name>
    <dbReference type="NCBI Taxonomy" id="349277"/>
    <lineage>
        <taxon>Bacteria</taxon>
        <taxon>Bacillati</taxon>
        <taxon>Actinomycetota</taxon>
        <taxon>Rubrobacteria</taxon>
        <taxon>Rubrobacterales</taxon>
        <taxon>Rubrobacteraceae</taxon>
        <taxon>environmental samples</taxon>
    </lineage>
</organism>
<reference evidence="2" key="1">
    <citation type="submission" date="2020-02" db="EMBL/GenBank/DDBJ databases">
        <authorList>
            <person name="Meier V. D."/>
        </authorList>
    </citation>
    <scope>NUCLEOTIDE SEQUENCE</scope>
    <source>
        <strain evidence="2">AVDCRST_MAG02</strain>
    </source>
</reference>
<dbReference type="EMBL" id="CADCVH010000088">
    <property type="protein sequence ID" value="CAA9463709.1"/>
    <property type="molecule type" value="Genomic_DNA"/>
</dbReference>
<feature type="region of interest" description="Disordered" evidence="1">
    <location>
        <begin position="1"/>
        <end position="290"/>
    </location>
</feature>
<feature type="compositionally biased region" description="Basic and acidic residues" evidence="1">
    <location>
        <begin position="234"/>
        <end position="257"/>
    </location>
</feature>
<protein>
    <submittedName>
        <fullName evidence="2">Uncharacterized protein</fullName>
    </submittedName>
</protein>
<feature type="compositionally biased region" description="Basic and acidic residues" evidence="1">
    <location>
        <begin position="158"/>
        <end position="170"/>
    </location>
</feature>
<proteinExistence type="predicted"/>
<accession>A0A6J4RCD3</accession>
<feature type="non-terminal residue" evidence="2">
    <location>
        <position position="1"/>
    </location>
</feature>
<feature type="compositionally biased region" description="Basic and acidic residues" evidence="1">
    <location>
        <begin position="118"/>
        <end position="129"/>
    </location>
</feature>
<evidence type="ECO:0000256" key="1">
    <source>
        <dbReference type="SAM" id="MobiDB-lite"/>
    </source>
</evidence>
<dbReference type="AlphaFoldDB" id="A0A6J4RCD3"/>
<name>A0A6J4RCD3_9ACTN</name>
<feature type="compositionally biased region" description="Low complexity" evidence="1">
    <location>
        <begin position="51"/>
        <end position="60"/>
    </location>
</feature>
<sequence length="290" mass="31835">ERRPRLPQPRGRGGADGPLRRGARAARARMRDPPHRHELWGDARDPGGPRGRAAAGGPPWRELPEPAVPLVVPAARGDVPAPRAGHHRPAGTQRPDPALRQGRRARAVAPAGARRARPRDGAVRRDLLRGRPRAAVGGPRARAGRRLCARLARRPRRRPDLADDPGDRPAHAALPRPPEPGAPAPRRAPDPDRPRRAVRPPARPRLQARKAGQATPAGRHRGGACRVRIADAPLLRRERPVLPRREGDTPRPADHPQPRSGSPPRRPPRPLAKDPRQAQRPHRRVPEPRL</sequence>
<gene>
    <name evidence="2" type="ORF">AVDCRST_MAG02-2676</name>
</gene>
<feature type="compositionally biased region" description="Basic and acidic residues" evidence="1">
    <location>
        <begin position="29"/>
        <end position="47"/>
    </location>
</feature>
<feature type="compositionally biased region" description="Basic residues" evidence="1">
    <location>
        <begin position="142"/>
        <end position="157"/>
    </location>
</feature>
<evidence type="ECO:0000313" key="2">
    <source>
        <dbReference type="EMBL" id="CAA9463709.1"/>
    </source>
</evidence>
<feature type="non-terminal residue" evidence="2">
    <location>
        <position position="290"/>
    </location>
</feature>